<dbReference type="GO" id="GO:0008270">
    <property type="term" value="F:zinc ion binding"/>
    <property type="evidence" value="ECO:0007669"/>
    <property type="project" value="InterPro"/>
</dbReference>
<comment type="caution">
    <text evidence="1">The sequence shown here is derived from an EMBL/GenBank/DDBJ whole genome shotgun (WGS) entry which is preliminary data.</text>
</comment>
<dbReference type="SUPFAM" id="SSF57756">
    <property type="entry name" value="Retrovirus zinc finger-like domains"/>
    <property type="match status" value="1"/>
</dbReference>
<organism evidence="1 2">
    <name type="scientific">Caerostris extrusa</name>
    <name type="common">Bark spider</name>
    <name type="synonym">Caerostris bankana</name>
    <dbReference type="NCBI Taxonomy" id="172846"/>
    <lineage>
        <taxon>Eukaryota</taxon>
        <taxon>Metazoa</taxon>
        <taxon>Ecdysozoa</taxon>
        <taxon>Arthropoda</taxon>
        <taxon>Chelicerata</taxon>
        <taxon>Arachnida</taxon>
        <taxon>Araneae</taxon>
        <taxon>Araneomorphae</taxon>
        <taxon>Entelegynae</taxon>
        <taxon>Araneoidea</taxon>
        <taxon>Araneidae</taxon>
        <taxon>Caerostris</taxon>
    </lineage>
</organism>
<protein>
    <recommendedName>
        <fullName evidence="3">CCHC-type domain-containing protein</fullName>
    </recommendedName>
</protein>
<dbReference type="GO" id="GO:0003676">
    <property type="term" value="F:nucleic acid binding"/>
    <property type="evidence" value="ECO:0007669"/>
    <property type="project" value="InterPro"/>
</dbReference>
<evidence type="ECO:0000313" key="2">
    <source>
        <dbReference type="Proteomes" id="UP001054945"/>
    </source>
</evidence>
<dbReference type="InterPro" id="IPR036875">
    <property type="entry name" value="Znf_CCHC_sf"/>
</dbReference>
<proteinExistence type="predicted"/>
<keyword evidence="2" id="KW-1185">Reference proteome</keyword>
<evidence type="ECO:0000313" key="1">
    <source>
        <dbReference type="EMBL" id="GIX87619.1"/>
    </source>
</evidence>
<accession>A0AAV4NT87</accession>
<evidence type="ECO:0008006" key="3">
    <source>
        <dbReference type="Google" id="ProtNLM"/>
    </source>
</evidence>
<dbReference type="EMBL" id="BPLR01021253">
    <property type="protein sequence ID" value="GIX87619.1"/>
    <property type="molecule type" value="Genomic_DNA"/>
</dbReference>
<name>A0AAV4NT87_CAEEX</name>
<dbReference type="AlphaFoldDB" id="A0AAV4NT87"/>
<gene>
    <name evidence="1" type="ORF">CEXT_760071</name>
</gene>
<dbReference type="Proteomes" id="UP001054945">
    <property type="component" value="Unassembled WGS sequence"/>
</dbReference>
<reference evidence="1 2" key="1">
    <citation type="submission" date="2021-06" db="EMBL/GenBank/DDBJ databases">
        <title>Caerostris extrusa draft genome.</title>
        <authorList>
            <person name="Kono N."/>
            <person name="Arakawa K."/>
        </authorList>
    </citation>
    <scope>NUCLEOTIDE SEQUENCE [LARGE SCALE GENOMIC DNA]</scope>
</reference>
<sequence length="129" mass="14841">MQSSSYSKREAIQLLRRGRIFLDLQSCTVKPFYEIKRCIKCQKIGHTSLQCKNDTTCGKCGESHDTRTCKKDTKQCINCQHSNKTPKTTFSTDHYAFDNKCNSYRNTLNSLRDTTRPAKKATTHNKNIP</sequence>